<feature type="chain" id="PRO_5037747971" evidence="2">
    <location>
        <begin position="21"/>
        <end position="144"/>
    </location>
</feature>
<proteinExistence type="predicted"/>
<feature type="compositionally biased region" description="Polar residues" evidence="1">
    <location>
        <begin position="128"/>
        <end position="144"/>
    </location>
</feature>
<keyword evidence="3" id="KW-1185">Reference proteome</keyword>
<dbReference type="AlphaFoldDB" id="A0A914YEK4"/>
<evidence type="ECO:0000256" key="1">
    <source>
        <dbReference type="SAM" id="MobiDB-lite"/>
    </source>
</evidence>
<feature type="signal peptide" evidence="2">
    <location>
        <begin position="1"/>
        <end position="20"/>
    </location>
</feature>
<evidence type="ECO:0000256" key="2">
    <source>
        <dbReference type="SAM" id="SignalP"/>
    </source>
</evidence>
<protein>
    <submittedName>
        <fullName evidence="4">Secreted protein</fullName>
    </submittedName>
</protein>
<sequence length="144" mass="15810">MVTSCVILLVTCCFCCFCCCACFCDCFCGCCCNRCCKSKYDDGDEDGYMEYDPEAAHAPPPPKSKIASIINTLSSKRVIKKKKKNTPSAEEASGIPMTENTGQPTSIRVDPRSTPSKLQSNKSKKIYTRSTQEGSNEENVFNVV</sequence>
<reference evidence="4" key="1">
    <citation type="submission" date="2022-11" db="UniProtKB">
        <authorList>
            <consortium name="WormBaseParasite"/>
        </authorList>
    </citation>
    <scope>IDENTIFICATION</scope>
</reference>
<keyword evidence="2" id="KW-0732">Signal</keyword>
<accession>A0A914YEK4</accession>
<evidence type="ECO:0000313" key="3">
    <source>
        <dbReference type="Proteomes" id="UP000887577"/>
    </source>
</evidence>
<name>A0A914YEK4_9BILA</name>
<organism evidence="3 4">
    <name type="scientific">Panagrolaimus superbus</name>
    <dbReference type="NCBI Taxonomy" id="310955"/>
    <lineage>
        <taxon>Eukaryota</taxon>
        <taxon>Metazoa</taxon>
        <taxon>Ecdysozoa</taxon>
        <taxon>Nematoda</taxon>
        <taxon>Chromadorea</taxon>
        <taxon>Rhabditida</taxon>
        <taxon>Tylenchina</taxon>
        <taxon>Panagrolaimomorpha</taxon>
        <taxon>Panagrolaimoidea</taxon>
        <taxon>Panagrolaimidae</taxon>
        <taxon>Panagrolaimus</taxon>
    </lineage>
</organism>
<feature type="region of interest" description="Disordered" evidence="1">
    <location>
        <begin position="80"/>
        <end position="144"/>
    </location>
</feature>
<evidence type="ECO:0000313" key="4">
    <source>
        <dbReference type="WBParaSite" id="PSU_v2.g17189.t1"/>
    </source>
</evidence>
<dbReference type="Proteomes" id="UP000887577">
    <property type="component" value="Unplaced"/>
</dbReference>
<dbReference type="WBParaSite" id="PSU_v2.g17189.t1">
    <property type="protein sequence ID" value="PSU_v2.g17189.t1"/>
    <property type="gene ID" value="PSU_v2.g17189"/>
</dbReference>